<evidence type="ECO:0000256" key="2">
    <source>
        <dbReference type="ARBA" id="ARBA00022801"/>
    </source>
</evidence>
<keyword evidence="4" id="KW-1185">Reference proteome</keyword>
<dbReference type="EMBL" id="JAWDGP010006459">
    <property type="protein sequence ID" value="KAK3740842.1"/>
    <property type="molecule type" value="Genomic_DNA"/>
</dbReference>
<dbReference type="PANTHER" id="PTHR46118:SF4">
    <property type="entry name" value="PROTEIN ABHD11"/>
    <property type="match status" value="1"/>
</dbReference>
<dbReference type="InterPro" id="IPR029058">
    <property type="entry name" value="AB_hydrolase_fold"/>
</dbReference>
<accession>A0AAE0YCI0</accession>
<name>A0AAE0YCI0_9GAST</name>
<gene>
    <name evidence="3" type="ORF">RRG08_042825</name>
</gene>
<dbReference type="GO" id="GO:0005739">
    <property type="term" value="C:mitochondrion"/>
    <property type="evidence" value="ECO:0007669"/>
    <property type="project" value="TreeGrafter"/>
</dbReference>
<dbReference type="Gene3D" id="3.40.50.1820">
    <property type="entry name" value="alpha/beta hydrolase"/>
    <property type="match status" value="1"/>
</dbReference>
<dbReference type="PANTHER" id="PTHR46118">
    <property type="entry name" value="PROTEIN ABHD11"/>
    <property type="match status" value="1"/>
</dbReference>
<comment type="caution">
    <text evidence="3">The sequence shown here is derived from an EMBL/GenBank/DDBJ whole genome shotgun (WGS) entry which is preliminary data.</text>
</comment>
<evidence type="ECO:0000313" key="4">
    <source>
        <dbReference type="Proteomes" id="UP001283361"/>
    </source>
</evidence>
<comment type="similarity">
    <text evidence="1">Belongs to the AB hydrolase superfamily.</text>
</comment>
<protein>
    <submittedName>
        <fullName evidence="3">Uncharacterized protein</fullName>
    </submittedName>
</protein>
<evidence type="ECO:0000313" key="3">
    <source>
        <dbReference type="EMBL" id="KAK3740842.1"/>
    </source>
</evidence>
<keyword evidence="2" id="KW-0378">Hydrolase</keyword>
<dbReference type="Proteomes" id="UP001283361">
    <property type="component" value="Unassembled WGS sequence"/>
</dbReference>
<organism evidence="3 4">
    <name type="scientific">Elysia crispata</name>
    <name type="common">lettuce slug</name>
    <dbReference type="NCBI Taxonomy" id="231223"/>
    <lineage>
        <taxon>Eukaryota</taxon>
        <taxon>Metazoa</taxon>
        <taxon>Spiralia</taxon>
        <taxon>Lophotrochozoa</taxon>
        <taxon>Mollusca</taxon>
        <taxon>Gastropoda</taxon>
        <taxon>Heterobranchia</taxon>
        <taxon>Euthyneura</taxon>
        <taxon>Panpulmonata</taxon>
        <taxon>Sacoglossa</taxon>
        <taxon>Placobranchoidea</taxon>
        <taxon>Plakobranchidae</taxon>
        <taxon>Elysia</taxon>
    </lineage>
</organism>
<sequence length="165" mass="18319">MKALIAIDIAPVKSPSKDAFLKYSQAMKELSFPKDTSLAEAKSQAKSELAKSVPDEQVLDYLLTNLTLGDDGQVQWRDILEAFLNNFEHLEFSYPEGGRPCTKPALFIFGEKSIHYSAEGLEKVKAIFPNAEIVTIKDAGHFLYDDKPAEFVAAVRRFCEGLDAS</sequence>
<evidence type="ECO:0000256" key="1">
    <source>
        <dbReference type="ARBA" id="ARBA00008645"/>
    </source>
</evidence>
<reference evidence="3" key="1">
    <citation type="journal article" date="2023" name="G3 (Bethesda)">
        <title>A reference genome for the long-term kleptoplast-retaining sea slug Elysia crispata morphotype clarki.</title>
        <authorList>
            <person name="Eastman K.E."/>
            <person name="Pendleton A.L."/>
            <person name="Shaikh M.A."/>
            <person name="Suttiyut T."/>
            <person name="Ogas R."/>
            <person name="Tomko P."/>
            <person name="Gavelis G."/>
            <person name="Widhalm J.R."/>
            <person name="Wisecaver J.H."/>
        </authorList>
    </citation>
    <scope>NUCLEOTIDE SEQUENCE</scope>
    <source>
        <strain evidence="3">ECLA1</strain>
    </source>
</reference>
<proteinExistence type="inferred from homology"/>
<dbReference type="GO" id="GO:0052689">
    <property type="term" value="F:carboxylic ester hydrolase activity"/>
    <property type="evidence" value="ECO:0007669"/>
    <property type="project" value="TreeGrafter"/>
</dbReference>
<dbReference type="AlphaFoldDB" id="A0AAE0YCI0"/>
<dbReference type="SUPFAM" id="SSF53474">
    <property type="entry name" value="alpha/beta-Hydrolases"/>
    <property type="match status" value="1"/>
</dbReference>